<reference evidence="2 3" key="1">
    <citation type="submission" date="2018-03" db="EMBL/GenBank/DDBJ databases">
        <title>Bioinformatic expansion and discovery of thiopeptide antibiotics.</title>
        <authorList>
            <person name="Schwalen C.J."/>
            <person name="Hudson G.A."/>
            <person name="Mitchell D.A."/>
        </authorList>
    </citation>
    <scope>NUCLEOTIDE SEQUENCE [LARGE SCALE GENOMIC DNA]</scope>
    <source>
        <strain evidence="2 3">ATCC 21389</strain>
    </source>
</reference>
<feature type="region of interest" description="Disordered" evidence="1">
    <location>
        <begin position="170"/>
        <end position="215"/>
    </location>
</feature>
<name>A0A2V4P090_9ACTN</name>
<dbReference type="PANTHER" id="PTHR23026">
    <property type="entry name" value="NADPH NITROREDUCTASE"/>
    <property type="match status" value="1"/>
</dbReference>
<dbReference type="SUPFAM" id="SSF55469">
    <property type="entry name" value="FMN-dependent nitroreductase-like"/>
    <property type="match status" value="2"/>
</dbReference>
<comment type="caution">
    <text evidence="2">The sequence shown here is derived from an EMBL/GenBank/DDBJ whole genome shotgun (WGS) entry which is preliminary data.</text>
</comment>
<gene>
    <name evidence="2" type="ORF">C7C46_09865</name>
</gene>
<protein>
    <submittedName>
        <fullName evidence="2">Uncharacterized protein</fullName>
    </submittedName>
</protein>
<evidence type="ECO:0000256" key="1">
    <source>
        <dbReference type="SAM" id="MobiDB-lite"/>
    </source>
</evidence>
<keyword evidence="3" id="KW-1185">Reference proteome</keyword>
<organism evidence="2 3">
    <name type="scientific">Streptomyces tateyamensis</name>
    <dbReference type="NCBI Taxonomy" id="565073"/>
    <lineage>
        <taxon>Bacteria</taxon>
        <taxon>Bacillati</taxon>
        <taxon>Actinomycetota</taxon>
        <taxon>Actinomycetes</taxon>
        <taxon>Kitasatosporales</taxon>
        <taxon>Streptomycetaceae</taxon>
        <taxon>Streptomyces</taxon>
    </lineage>
</organism>
<dbReference type="NCBIfam" id="NF047509">
    <property type="entry name" value="Rv3131_FMN_oxido"/>
    <property type="match status" value="1"/>
</dbReference>
<evidence type="ECO:0000313" key="2">
    <source>
        <dbReference type="EMBL" id="PYC82656.1"/>
    </source>
</evidence>
<dbReference type="PANTHER" id="PTHR23026:SF123">
    <property type="entry name" value="NAD(P)H NITROREDUCTASE RV3131-RELATED"/>
    <property type="match status" value="1"/>
</dbReference>
<dbReference type="EMBL" id="PYBW01000030">
    <property type="protein sequence ID" value="PYC82656.1"/>
    <property type="molecule type" value="Genomic_DNA"/>
</dbReference>
<feature type="region of interest" description="Disordered" evidence="1">
    <location>
        <begin position="308"/>
        <end position="331"/>
    </location>
</feature>
<sequence length="331" mass="36104">MLTSALDAATLERLVSAAVAAPSMHNGQPWRFRFRPETTTLEVRAVPQGTLRVTDPADRGMHISVGAAVFNLRVAVRHLDREPVVRLLPHPAEPDLLAAVRLAGPSRTFADDRPDLYAAMWRRHSSRLPFSDHPVPAAVLTELAEAARTEGAELDLPDESEAHRLLEVTAEAERRNTTDPRRSAESRHAIQGAADDPYGIPAAALGPQDAHGRPSVRDFSAIRPAEHLPPASFEAHPRITLLSTARDEPADWLRAGQALQHVLLLATARGQQASLLHQAMEWPDLRWSLRDPRHGPGHPQMLIRLGYGPQGAATPRRPVADVLEGGPDDPA</sequence>
<dbReference type="GO" id="GO:0016491">
    <property type="term" value="F:oxidoreductase activity"/>
    <property type="evidence" value="ECO:0007669"/>
    <property type="project" value="InterPro"/>
</dbReference>
<dbReference type="Gene3D" id="3.40.109.10">
    <property type="entry name" value="NADH Oxidase"/>
    <property type="match status" value="1"/>
</dbReference>
<dbReference type="InterPro" id="IPR050627">
    <property type="entry name" value="Nitroreductase/BluB"/>
</dbReference>
<dbReference type="AlphaFoldDB" id="A0A2V4P090"/>
<dbReference type="InterPro" id="IPR000415">
    <property type="entry name" value="Nitroreductase-like"/>
</dbReference>
<proteinExistence type="predicted"/>
<dbReference type="Proteomes" id="UP000248039">
    <property type="component" value="Unassembled WGS sequence"/>
</dbReference>
<feature type="compositionally biased region" description="Basic and acidic residues" evidence="1">
    <location>
        <begin position="170"/>
        <end position="188"/>
    </location>
</feature>
<accession>A0A2V4P090</accession>
<dbReference type="OrthoDB" id="8156917at2"/>
<evidence type="ECO:0000313" key="3">
    <source>
        <dbReference type="Proteomes" id="UP000248039"/>
    </source>
</evidence>